<name>A0A3D8I7G4_9HELI</name>
<evidence type="ECO:0000256" key="5">
    <source>
        <dbReference type="ARBA" id="ARBA00022692"/>
    </source>
</evidence>
<reference evidence="11 12" key="1">
    <citation type="submission" date="2018-04" db="EMBL/GenBank/DDBJ databases">
        <title>Novel Campyloabacter and Helicobacter Species and Strains.</title>
        <authorList>
            <person name="Mannion A.J."/>
            <person name="Shen Z."/>
            <person name="Fox J.G."/>
        </authorList>
    </citation>
    <scope>NUCLEOTIDE SEQUENCE [LARGE SCALE GENOMIC DNA]</scope>
    <source>
        <strain evidence="11 12">MIT 98-6070</strain>
    </source>
</reference>
<dbReference type="RefSeq" id="WP_104699159.1">
    <property type="nucleotide sequence ID" value="NZ_FZPP01000003.1"/>
</dbReference>
<keyword evidence="2" id="KW-1003">Cell membrane</keyword>
<dbReference type="SUPFAM" id="SSF53649">
    <property type="entry name" value="Alkaline phosphatase-like"/>
    <property type="match status" value="1"/>
</dbReference>
<feature type="transmembrane region" description="Helical" evidence="8">
    <location>
        <begin position="12"/>
        <end position="34"/>
    </location>
</feature>
<comment type="caution">
    <text evidence="11">The sequence shown here is derived from an EMBL/GenBank/DDBJ whole genome shotgun (WGS) entry which is preliminary data.</text>
</comment>
<feature type="domain" description="Phosphoethanolamine transferase N-terminal" evidence="10">
    <location>
        <begin position="51"/>
        <end position="202"/>
    </location>
</feature>
<dbReference type="InterPro" id="IPR017850">
    <property type="entry name" value="Alkaline_phosphatase_core_sf"/>
</dbReference>
<evidence type="ECO:0000256" key="6">
    <source>
        <dbReference type="ARBA" id="ARBA00022989"/>
    </source>
</evidence>
<dbReference type="GO" id="GO:0005886">
    <property type="term" value="C:plasma membrane"/>
    <property type="evidence" value="ECO:0007669"/>
    <property type="project" value="UniProtKB-SubCell"/>
</dbReference>
<keyword evidence="5 8" id="KW-0812">Transmembrane</keyword>
<proteinExistence type="predicted"/>
<keyword evidence="6 8" id="KW-1133">Transmembrane helix</keyword>
<dbReference type="OrthoDB" id="9786870at2"/>
<dbReference type="PANTHER" id="PTHR30443:SF0">
    <property type="entry name" value="PHOSPHOETHANOLAMINE TRANSFERASE EPTA"/>
    <property type="match status" value="1"/>
</dbReference>
<dbReference type="GO" id="GO:0009244">
    <property type="term" value="P:lipopolysaccharide core region biosynthetic process"/>
    <property type="evidence" value="ECO:0007669"/>
    <property type="project" value="TreeGrafter"/>
</dbReference>
<evidence type="ECO:0000313" key="12">
    <source>
        <dbReference type="Proteomes" id="UP000256599"/>
    </source>
</evidence>
<keyword evidence="4 11" id="KW-0808">Transferase</keyword>
<dbReference type="InterPro" id="IPR012549">
    <property type="entry name" value="EptA-like_N"/>
</dbReference>
<dbReference type="InterPro" id="IPR040423">
    <property type="entry name" value="PEA_transferase"/>
</dbReference>
<gene>
    <name evidence="11" type="ORF">CQA63_00950</name>
</gene>
<dbReference type="Pfam" id="PF08019">
    <property type="entry name" value="EptA_B_N"/>
    <property type="match status" value="1"/>
</dbReference>
<dbReference type="Pfam" id="PF00884">
    <property type="entry name" value="Sulfatase"/>
    <property type="match status" value="1"/>
</dbReference>
<keyword evidence="7 8" id="KW-0472">Membrane</keyword>
<keyword evidence="3" id="KW-0997">Cell inner membrane</keyword>
<dbReference type="NCBIfam" id="NF028537">
    <property type="entry name" value="P_eth_NH2_trans"/>
    <property type="match status" value="1"/>
</dbReference>
<feature type="transmembrane region" description="Helical" evidence="8">
    <location>
        <begin position="40"/>
        <end position="63"/>
    </location>
</feature>
<evidence type="ECO:0000259" key="10">
    <source>
        <dbReference type="Pfam" id="PF08019"/>
    </source>
</evidence>
<organism evidence="11 12">
    <name type="scientific">Helicobacter marmotae</name>
    <dbReference type="NCBI Taxonomy" id="152490"/>
    <lineage>
        <taxon>Bacteria</taxon>
        <taxon>Pseudomonadati</taxon>
        <taxon>Campylobacterota</taxon>
        <taxon>Epsilonproteobacteria</taxon>
        <taxon>Campylobacterales</taxon>
        <taxon>Helicobacteraceae</taxon>
        <taxon>Helicobacter</taxon>
    </lineage>
</organism>
<feature type="transmembrane region" description="Helical" evidence="8">
    <location>
        <begin position="146"/>
        <end position="166"/>
    </location>
</feature>
<feature type="domain" description="Sulfatase N-terminal" evidence="9">
    <location>
        <begin position="226"/>
        <end position="501"/>
    </location>
</feature>
<evidence type="ECO:0000256" key="3">
    <source>
        <dbReference type="ARBA" id="ARBA00022519"/>
    </source>
</evidence>
<evidence type="ECO:0000259" key="9">
    <source>
        <dbReference type="Pfam" id="PF00884"/>
    </source>
</evidence>
<evidence type="ECO:0000256" key="8">
    <source>
        <dbReference type="SAM" id="Phobius"/>
    </source>
</evidence>
<evidence type="ECO:0000256" key="7">
    <source>
        <dbReference type="ARBA" id="ARBA00023136"/>
    </source>
</evidence>
<dbReference type="CDD" id="cd16017">
    <property type="entry name" value="LptA"/>
    <property type="match status" value="1"/>
</dbReference>
<dbReference type="Gene3D" id="3.40.720.10">
    <property type="entry name" value="Alkaline Phosphatase, subunit A"/>
    <property type="match status" value="1"/>
</dbReference>
<evidence type="ECO:0000313" key="11">
    <source>
        <dbReference type="EMBL" id="RDU61103.1"/>
    </source>
</evidence>
<sequence length="521" mass="59256">MKNLKLSWLSFTLLSAAFLSVLNFNLLCFIYASVDSSATLWQHIAFVPMVFLLLFVILCVLLVPYLSKLFMIIFILIACVSAYFMNAYGVIIDQTMLENALKTDSKEVSELLNVKFILFVLFLGILPCLFVAKVRIIYAPKGIKRALLTRILAFILGWVLLLLIFVPQTQFFVPFFRHYYQSEYYTTPFYQIKSLVKLVKSHTFIKPPLEIVAPDALMESHKDKRLLILVLGETARAANFSLFEGERASENDTNVYTRDLGVVFFNNVSSCGTSTAVSLPCMFSASTRSAYKNSEFKENALDILQKVGVKVQWFGNNSGGCQGVCKRIASVEMFNADYDGAMLRDIEAALRDSLGDEIIVVHLQGSHGPTYYKRYPDEFRLFTPTCDTNELQKCTKEQLVNTYDNTIAYSDYVIAQLIKMLEDKVGFRASLLYISDHGESLGENGIYLHAMPYFLAPKEQTHVPLLFYSNDGELMRVAKARKDYHFSHDFIFSSLLGYFDVQSKVYNPRLDIFSNDLQDGH</sequence>
<protein>
    <submittedName>
        <fullName evidence="11">Phosphoethanolamine--lipid A transferase</fullName>
    </submittedName>
</protein>
<evidence type="ECO:0000256" key="2">
    <source>
        <dbReference type="ARBA" id="ARBA00022475"/>
    </source>
</evidence>
<keyword evidence="12" id="KW-1185">Reference proteome</keyword>
<dbReference type="AlphaFoldDB" id="A0A3D8I7G4"/>
<dbReference type="GO" id="GO:0016776">
    <property type="term" value="F:phosphotransferase activity, phosphate group as acceptor"/>
    <property type="evidence" value="ECO:0007669"/>
    <property type="project" value="TreeGrafter"/>
</dbReference>
<evidence type="ECO:0000256" key="4">
    <source>
        <dbReference type="ARBA" id="ARBA00022679"/>
    </source>
</evidence>
<evidence type="ECO:0000256" key="1">
    <source>
        <dbReference type="ARBA" id="ARBA00004429"/>
    </source>
</evidence>
<dbReference type="EMBL" id="NXLR01000001">
    <property type="protein sequence ID" value="RDU61103.1"/>
    <property type="molecule type" value="Genomic_DNA"/>
</dbReference>
<feature type="transmembrane region" description="Helical" evidence="8">
    <location>
        <begin position="70"/>
        <end position="92"/>
    </location>
</feature>
<dbReference type="InterPro" id="IPR000917">
    <property type="entry name" value="Sulfatase_N"/>
</dbReference>
<feature type="transmembrane region" description="Helical" evidence="8">
    <location>
        <begin position="112"/>
        <end position="134"/>
    </location>
</feature>
<dbReference type="PANTHER" id="PTHR30443">
    <property type="entry name" value="INNER MEMBRANE PROTEIN"/>
    <property type="match status" value="1"/>
</dbReference>
<comment type="subcellular location">
    <subcellularLocation>
        <location evidence="1">Cell inner membrane</location>
        <topology evidence="1">Multi-pass membrane protein</topology>
    </subcellularLocation>
</comment>
<accession>A0A3D8I7G4</accession>
<dbReference type="Proteomes" id="UP000256599">
    <property type="component" value="Unassembled WGS sequence"/>
</dbReference>
<dbReference type="InterPro" id="IPR058130">
    <property type="entry name" value="PEA_transf_C"/>
</dbReference>